<feature type="chain" id="PRO_5037893464" description="Protein sleepless" evidence="4">
    <location>
        <begin position="30"/>
        <end position="178"/>
    </location>
</feature>
<keyword evidence="3" id="KW-1133">Transmembrane helix</keyword>
<dbReference type="OrthoDB" id="6110560at2759"/>
<accession>A0A922HTA2</accession>
<dbReference type="InterPro" id="IPR050975">
    <property type="entry name" value="Sleep_regulator"/>
</dbReference>
<comment type="caution">
    <text evidence="5">The sequence shown here is derived from an EMBL/GenBank/DDBJ whole genome shotgun (WGS) entry which is preliminary data.</text>
</comment>
<feature type="signal peptide" evidence="4">
    <location>
        <begin position="1"/>
        <end position="29"/>
    </location>
</feature>
<keyword evidence="1 4" id="KW-0732">Signal</keyword>
<keyword evidence="3" id="KW-0472">Membrane</keyword>
<evidence type="ECO:0000313" key="5">
    <source>
        <dbReference type="EMBL" id="KAH9501974.1"/>
    </source>
</evidence>
<organism evidence="5 6">
    <name type="scientific">Dermatophagoides farinae</name>
    <name type="common">American house dust mite</name>
    <dbReference type="NCBI Taxonomy" id="6954"/>
    <lineage>
        <taxon>Eukaryota</taxon>
        <taxon>Metazoa</taxon>
        <taxon>Ecdysozoa</taxon>
        <taxon>Arthropoda</taxon>
        <taxon>Chelicerata</taxon>
        <taxon>Arachnida</taxon>
        <taxon>Acari</taxon>
        <taxon>Acariformes</taxon>
        <taxon>Sarcoptiformes</taxon>
        <taxon>Astigmata</taxon>
        <taxon>Psoroptidia</taxon>
        <taxon>Analgoidea</taxon>
        <taxon>Pyroglyphidae</taxon>
        <taxon>Dermatophagoidinae</taxon>
        <taxon>Dermatophagoides</taxon>
    </lineage>
</organism>
<keyword evidence="3" id="KW-0812">Transmembrane</keyword>
<proteinExistence type="predicted"/>
<dbReference type="InterPro" id="IPR031424">
    <property type="entry name" value="QVR-like"/>
</dbReference>
<reference evidence="5" key="1">
    <citation type="submission" date="2013-05" db="EMBL/GenBank/DDBJ databases">
        <authorList>
            <person name="Yim A.K.Y."/>
            <person name="Chan T.F."/>
            <person name="Ji K.M."/>
            <person name="Liu X.Y."/>
            <person name="Zhou J.W."/>
            <person name="Li R.Q."/>
            <person name="Yang K.Y."/>
            <person name="Li J."/>
            <person name="Li M."/>
            <person name="Law P.T.W."/>
            <person name="Wu Y.L."/>
            <person name="Cai Z.L."/>
            <person name="Qin H."/>
            <person name="Bao Y."/>
            <person name="Leung R.K.K."/>
            <person name="Ng P.K.S."/>
            <person name="Zou J."/>
            <person name="Zhong X.J."/>
            <person name="Ran P.X."/>
            <person name="Zhong N.S."/>
            <person name="Liu Z.G."/>
            <person name="Tsui S.K.W."/>
        </authorList>
    </citation>
    <scope>NUCLEOTIDE SEQUENCE</scope>
    <source>
        <strain evidence="5">Derf</strain>
        <tissue evidence="5">Whole organism</tissue>
    </source>
</reference>
<dbReference type="Pfam" id="PF17064">
    <property type="entry name" value="QVR"/>
    <property type="match status" value="1"/>
</dbReference>
<feature type="transmembrane region" description="Helical" evidence="3">
    <location>
        <begin position="158"/>
        <end position="176"/>
    </location>
</feature>
<name>A0A922HTA2_DERFA</name>
<dbReference type="AlphaFoldDB" id="A0A922HTA2"/>
<dbReference type="PANTHER" id="PTHR33562:SF2">
    <property type="entry name" value="PROTEIN QUIVER"/>
    <property type="match status" value="1"/>
</dbReference>
<dbReference type="CDD" id="cd23592">
    <property type="entry name" value="TFP_LU_ECD_Crok"/>
    <property type="match status" value="1"/>
</dbReference>
<keyword evidence="2" id="KW-0325">Glycoprotein</keyword>
<dbReference type="PANTHER" id="PTHR33562">
    <property type="entry name" value="ATILLA, ISOFORM B-RELATED-RELATED"/>
    <property type="match status" value="1"/>
</dbReference>
<evidence type="ECO:0000256" key="3">
    <source>
        <dbReference type="SAM" id="Phobius"/>
    </source>
</evidence>
<dbReference type="Proteomes" id="UP000790347">
    <property type="component" value="Unassembled WGS sequence"/>
</dbReference>
<reference evidence="5" key="2">
    <citation type="journal article" date="2022" name="Res Sq">
        <title>Comparative Genomics Reveals Insights into the Divergent Evolution of Astigmatic Mites and Household Pest Adaptations.</title>
        <authorList>
            <person name="Xiong Q."/>
            <person name="Wan A.T.-Y."/>
            <person name="Liu X.-Y."/>
            <person name="Fung C.S.-H."/>
            <person name="Xiao X."/>
            <person name="Malainual N."/>
            <person name="Hou J."/>
            <person name="Wang L."/>
            <person name="Wang M."/>
            <person name="Yang K."/>
            <person name="Cui Y."/>
            <person name="Leung E."/>
            <person name="Nong W."/>
            <person name="Shin S.-K."/>
            <person name="Au S."/>
            <person name="Jeong K.Y."/>
            <person name="Chew F.T."/>
            <person name="Hui J."/>
            <person name="Leung T.F."/>
            <person name="Tungtrongchitr A."/>
            <person name="Zhong N."/>
            <person name="Liu Z."/>
            <person name="Tsui S."/>
        </authorList>
    </citation>
    <scope>NUCLEOTIDE SEQUENCE</scope>
    <source>
        <strain evidence="5">Derf</strain>
        <tissue evidence="5">Whole organism</tissue>
    </source>
</reference>
<evidence type="ECO:0000256" key="2">
    <source>
        <dbReference type="ARBA" id="ARBA00023180"/>
    </source>
</evidence>
<dbReference type="GO" id="GO:0030431">
    <property type="term" value="P:sleep"/>
    <property type="evidence" value="ECO:0007669"/>
    <property type="project" value="InterPro"/>
</dbReference>
<keyword evidence="6" id="KW-1185">Reference proteome</keyword>
<evidence type="ECO:0008006" key="7">
    <source>
        <dbReference type="Google" id="ProtNLM"/>
    </source>
</evidence>
<dbReference type="GO" id="GO:0032222">
    <property type="term" value="P:regulation of synaptic transmission, cholinergic"/>
    <property type="evidence" value="ECO:0007669"/>
    <property type="project" value="InterPro"/>
</dbReference>
<evidence type="ECO:0000313" key="6">
    <source>
        <dbReference type="Proteomes" id="UP000790347"/>
    </source>
</evidence>
<gene>
    <name evidence="5" type="ORF">DERF_012777</name>
</gene>
<evidence type="ECO:0000256" key="1">
    <source>
        <dbReference type="ARBA" id="ARBA00022729"/>
    </source>
</evidence>
<sequence length="178" mass="20542">MKNHHHQIIIKLWIISIMILGLFLSNVSCIKCWVCHSDSDPKCADPFDNNTLPIKDCREVKRSHLFEDETPYETLIRKDEQKQPQLKMATMCRKIRQKIHGNWRTIRDCAFLGSPGEGTGNEHNCLYRKGTYDIYLEYCTCNSKDGCNDASQLTPSPPLVQILFSLLVTIVFLLLIQK</sequence>
<dbReference type="EMBL" id="ASGP02000006">
    <property type="protein sequence ID" value="KAH9501974.1"/>
    <property type="molecule type" value="Genomic_DNA"/>
</dbReference>
<protein>
    <recommendedName>
        <fullName evidence="7">Protein sleepless</fullName>
    </recommendedName>
</protein>
<evidence type="ECO:0000256" key="4">
    <source>
        <dbReference type="SAM" id="SignalP"/>
    </source>
</evidence>